<dbReference type="InterPro" id="IPR011782">
    <property type="entry name" value="Pept_S1C_Do"/>
</dbReference>
<feature type="active site" description="Charge relay system" evidence="15">
    <location>
        <position position="205"/>
    </location>
</feature>
<dbReference type="PRINTS" id="PR00834">
    <property type="entry name" value="PROTEASES2C"/>
</dbReference>
<keyword evidence="8 17" id="KW-0732">Signal</keyword>
<feature type="domain" description="PDZ" evidence="18">
    <location>
        <begin position="254"/>
        <end position="322"/>
    </location>
</feature>
<keyword evidence="9" id="KW-0677">Repeat</keyword>
<dbReference type="InterPro" id="IPR001478">
    <property type="entry name" value="PDZ"/>
</dbReference>
<evidence type="ECO:0000256" key="12">
    <source>
        <dbReference type="ARBA" id="ARBA00022825"/>
    </source>
</evidence>
<proteinExistence type="inferred from homology"/>
<dbReference type="SUPFAM" id="SSF50156">
    <property type="entry name" value="PDZ domain-like"/>
    <property type="match status" value="2"/>
</dbReference>
<comment type="subcellular location">
    <subcellularLocation>
        <location evidence="3">Periplasm</location>
    </subcellularLocation>
</comment>
<comment type="function">
    <text evidence="2">Might be efficient in the degradation of transiently denatured and unfolded proteins which accumulate in the periplasm following stress conditions.</text>
</comment>
<feature type="binding site" evidence="16">
    <location>
        <begin position="260"/>
        <end position="264"/>
    </location>
    <ligand>
        <name>substrate</name>
    </ligand>
</feature>
<keyword evidence="13" id="KW-0346">Stress response</keyword>
<protein>
    <recommendedName>
        <fullName evidence="6">Probable periplasmic serine endoprotease DegP-like</fullName>
        <ecNumber evidence="5">3.4.21.107</ecNumber>
    </recommendedName>
    <alternativeName>
        <fullName evidence="14">Protease Do</fullName>
    </alternativeName>
</protein>
<evidence type="ECO:0000259" key="18">
    <source>
        <dbReference type="PROSITE" id="PS50106"/>
    </source>
</evidence>
<dbReference type="Gene3D" id="2.30.42.10">
    <property type="match status" value="2"/>
</dbReference>
<keyword evidence="12" id="KW-0720">Serine protease</keyword>
<comment type="catalytic activity">
    <reaction evidence="1">
        <text>Acts on substrates that are at least partially unfolded. The cleavage site P1 residue is normally between a pair of hydrophobic residues, such as Val-|-Val.</text>
        <dbReference type="EC" id="3.4.21.107"/>
    </reaction>
</comment>
<evidence type="ECO:0000256" key="6">
    <source>
        <dbReference type="ARBA" id="ARBA00013958"/>
    </source>
</evidence>
<dbReference type="Gene3D" id="2.40.10.120">
    <property type="match status" value="1"/>
</dbReference>
<keyword evidence="11" id="KW-0378">Hydrolase</keyword>
<evidence type="ECO:0000313" key="20">
    <source>
        <dbReference type="Proteomes" id="UP000252147"/>
    </source>
</evidence>
<dbReference type="EMBL" id="QOPD01000002">
    <property type="protein sequence ID" value="RCL38842.1"/>
    <property type="molecule type" value="Genomic_DNA"/>
</dbReference>
<organism evidence="19 20">
    <name type="scientific">SAR86 cluster bacterium</name>
    <dbReference type="NCBI Taxonomy" id="2030880"/>
    <lineage>
        <taxon>Bacteria</taxon>
        <taxon>Pseudomonadati</taxon>
        <taxon>Pseudomonadota</taxon>
        <taxon>Gammaproteobacteria</taxon>
        <taxon>SAR86 cluster</taxon>
    </lineage>
</organism>
<feature type="signal peptide" evidence="17">
    <location>
        <begin position="1"/>
        <end position="19"/>
    </location>
</feature>
<dbReference type="EC" id="3.4.21.107" evidence="5"/>
<comment type="similarity">
    <text evidence="4">Belongs to the peptidase S1C family.</text>
</comment>
<comment type="caution">
    <text evidence="19">The sequence shown here is derived from an EMBL/GenBank/DDBJ whole genome shotgun (WGS) entry which is preliminary data.</text>
</comment>
<dbReference type="GO" id="GO:0006508">
    <property type="term" value="P:proteolysis"/>
    <property type="evidence" value="ECO:0007669"/>
    <property type="project" value="UniProtKB-KW"/>
</dbReference>
<dbReference type="InterPro" id="IPR009003">
    <property type="entry name" value="Peptidase_S1_PA"/>
</dbReference>
<evidence type="ECO:0000256" key="4">
    <source>
        <dbReference type="ARBA" id="ARBA00010541"/>
    </source>
</evidence>
<evidence type="ECO:0000256" key="14">
    <source>
        <dbReference type="ARBA" id="ARBA00032850"/>
    </source>
</evidence>
<name>A0A368BPR8_9GAMM</name>
<dbReference type="PANTHER" id="PTHR22939">
    <property type="entry name" value="SERINE PROTEASE FAMILY S1C HTRA-RELATED"/>
    <property type="match status" value="1"/>
</dbReference>
<dbReference type="Proteomes" id="UP000252147">
    <property type="component" value="Unassembled WGS sequence"/>
</dbReference>
<evidence type="ECO:0000256" key="17">
    <source>
        <dbReference type="SAM" id="SignalP"/>
    </source>
</evidence>
<dbReference type="PANTHER" id="PTHR22939:SF130">
    <property type="entry name" value="PERIPLASMIC SERINE ENDOPROTEASE DEGP-LIKE-RELATED"/>
    <property type="match status" value="1"/>
</dbReference>
<evidence type="ECO:0000256" key="10">
    <source>
        <dbReference type="ARBA" id="ARBA00022764"/>
    </source>
</evidence>
<evidence type="ECO:0000256" key="2">
    <source>
        <dbReference type="ARBA" id="ARBA00002610"/>
    </source>
</evidence>
<dbReference type="GO" id="GO:0042597">
    <property type="term" value="C:periplasmic space"/>
    <property type="evidence" value="ECO:0007669"/>
    <property type="project" value="UniProtKB-SubCell"/>
</dbReference>
<feature type="binding site" evidence="16">
    <location>
        <position position="98"/>
    </location>
    <ligand>
        <name>substrate</name>
    </ligand>
</feature>
<dbReference type="SUPFAM" id="SSF50494">
    <property type="entry name" value="Trypsin-like serine proteases"/>
    <property type="match status" value="1"/>
</dbReference>
<dbReference type="AlphaFoldDB" id="A0A368BPR8"/>
<dbReference type="InterPro" id="IPR001940">
    <property type="entry name" value="Peptidase_S1C"/>
</dbReference>
<reference evidence="19 20" key="1">
    <citation type="journal article" date="2018" name="Microbiome">
        <title>Fine metagenomic profile of the Mediterranean stratified and mixed water columns revealed by assembly and recruitment.</title>
        <authorList>
            <person name="Haro-Moreno J.M."/>
            <person name="Lopez-Perez M."/>
            <person name="De La Torre J.R."/>
            <person name="Picazo A."/>
            <person name="Camacho A."/>
            <person name="Rodriguez-Valera F."/>
        </authorList>
    </citation>
    <scope>NUCLEOTIDE SEQUENCE [LARGE SCALE GENOMIC DNA]</scope>
    <source>
        <strain evidence="19">MED-G83</strain>
    </source>
</reference>
<evidence type="ECO:0000256" key="9">
    <source>
        <dbReference type="ARBA" id="ARBA00022737"/>
    </source>
</evidence>
<feature type="active site" description="Charge relay system" evidence="15">
    <location>
        <position position="98"/>
    </location>
</feature>
<feature type="binding site" evidence="16">
    <location>
        <begin position="203"/>
        <end position="205"/>
    </location>
    <ligand>
        <name>substrate</name>
    </ligand>
</feature>
<feature type="chain" id="PRO_5038960386" description="Probable periplasmic serine endoprotease DegP-like" evidence="17">
    <location>
        <begin position="20"/>
        <end position="463"/>
    </location>
</feature>
<gene>
    <name evidence="19" type="ORF">DBW97_02175</name>
</gene>
<evidence type="ECO:0000256" key="3">
    <source>
        <dbReference type="ARBA" id="ARBA00004418"/>
    </source>
</evidence>
<dbReference type="PROSITE" id="PS50106">
    <property type="entry name" value="PDZ"/>
    <property type="match status" value="1"/>
</dbReference>
<sequence>MKKLISFFLLLSSALFTQSLDFSELVKEQRNSVVNIESTRRIETRMSRSYGGFPEELFREFGFPMPDQREPRPQQREAVSTGSGFVISSDGYVITNFHVVQDADEVVVKFYDRKEFKAEIIGTDELSDIALLKITDDEFMPVVLGNSDRVEQGDGVIAIGSPYNYDFSVTFGIISAKGRGITSGRGIGDYVPYLQTDAAVNRGNSGGPLFNLDGEVIGINSQIYSRSGGNEGLAFAIPINVALEVIEQLKESGKVSRGYLGVQGGEVSSDLSIALGMDKPYGALVRSVVEGEAAESSGILSGDVIVEIDGKEIIYFKDLQHNIGRTRPETEVVAKIFREGKYINLDIIVGELPVVQEVNETKEEPKDPDYPLGLNLREVDPNNRAPNDPEYGLKVLRVFSDSPAFGQIFEGDVITKITFKNKSFEITTLDSFVKTLESFDTGDIILIIGTRNGANLFEPVEIE</sequence>
<evidence type="ECO:0000256" key="13">
    <source>
        <dbReference type="ARBA" id="ARBA00023016"/>
    </source>
</evidence>
<evidence type="ECO:0000313" key="19">
    <source>
        <dbReference type="EMBL" id="RCL38842.1"/>
    </source>
</evidence>
<dbReference type="SMART" id="SM00228">
    <property type="entry name" value="PDZ"/>
    <property type="match status" value="2"/>
</dbReference>
<dbReference type="Pfam" id="PF13180">
    <property type="entry name" value="PDZ_2"/>
    <property type="match status" value="1"/>
</dbReference>
<feature type="active site" description="Charge relay system" evidence="15">
    <location>
        <position position="128"/>
    </location>
</feature>
<evidence type="ECO:0000256" key="15">
    <source>
        <dbReference type="PIRSR" id="PIRSR611782-1"/>
    </source>
</evidence>
<dbReference type="NCBIfam" id="TIGR02037">
    <property type="entry name" value="degP_htrA_DO"/>
    <property type="match status" value="1"/>
</dbReference>
<evidence type="ECO:0000256" key="5">
    <source>
        <dbReference type="ARBA" id="ARBA00013035"/>
    </source>
</evidence>
<evidence type="ECO:0000256" key="1">
    <source>
        <dbReference type="ARBA" id="ARBA00001772"/>
    </source>
</evidence>
<feature type="binding site" evidence="16">
    <location>
        <position position="128"/>
    </location>
    <ligand>
        <name>substrate</name>
    </ligand>
</feature>
<keyword evidence="10" id="KW-0574">Periplasm</keyword>
<keyword evidence="7" id="KW-0645">Protease</keyword>
<evidence type="ECO:0000256" key="16">
    <source>
        <dbReference type="PIRSR" id="PIRSR611782-2"/>
    </source>
</evidence>
<accession>A0A368BPR8</accession>
<evidence type="ECO:0000256" key="8">
    <source>
        <dbReference type="ARBA" id="ARBA00022729"/>
    </source>
</evidence>
<evidence type="ECO:0000256" key="7">
    <source>
        <dbReference type="ARBA" id="ARBA00022670"/>
    </source>
</evidence>
<dbReference type="GO" id="GO:0004252">
    <property type="term" value="F:serine-type endopeptidase activity"/>
    <property type="evidence" value="ECO:0007669"/>
    <property type="project" value="InterPro"/>
</dbReference>
<evidence type="ECO:0000256" key="11">
    <source>
        <dbReference type="ARBA" id="ARBA00022801"/>
    </source>
</evidence>
<dbReference type="InterPro" id="IPR036034">
    <property type="entry name" value="PDZ_sf"/>
</dbReference>
<dbReference type="CDD" id="cd10839">
    <property type="entry name" value="cpPDZ1_DegP-like"/>
    <property type="match status" value="1"/>
</dbReference>
<dbReference type="Pfam" id="PF13365">
    <property type="entry name" value="Trypsin_2"/>
    <property type="match status" value="1"/>
</dbReference>